<dbReference type="GO" id="GO:0055085">
    <property type="term" value="P:transmembrane transport"/>
    <property type="evidence" value="ECO:0007669"/>
    <property type="project" value="InterPro"/>
</dbReference>
<name>X1USY0_9ZZZZ</name>
<dbReference type="EMBL" id="BARW01036792">
    <property type="protein sequence ID" value="GAJ20613.1"/>
    <property type="molecule type" value="Genomic_DNA"/>
</dbReference>
<dbReference type="InterPro" id="IPR000515">
    <property type="entry name" value="MetI-like"/>
</dbReference>
<feature type="transmembrane region" description="Helical" evidence="7">
    <location>
        <begin position="72"/>
        <end position="99"/>
    </location>
</feature>
<dbReference type="InterPro" id="IPR035906">
    <property type="entry name" value="MetI-like_sf"/>
</dbReference>
<gene>
    <name evidence="9" type="ORF">S12H4_57008</name>
</gene>
<comment type="subcellular location">
    <subcellularLocation>
        <location evidence="1">Cell membrane</location>
        <topology evidence="1">Multi-pass membrane protein</topology>
    </subcellularLocation>
</comment>
<evidence type="ECO:0000256" key="4">
    <source>
        <dbReference type="ARBA" id="ARBA00022692"/>
    </source>
</evidence>
<dbReference type="GO" id="GO:0005886">
    <property type="term" value="C:plasma membrane"/>
    <property type="evidence" value="ECO:0007669"/>
    <property type="project" value="UniProtKB-SubCell"/>
</dbReference>
<dbReference type="AlphaFoldDB" id="X1USY0"/>
<evidence type="ECO:0000256" key="6">
    <source>
        <dbReference type="ARBA" id="ARBA00023136"/>
    </source>
</evidence>
<dbReference type="PANTHER" id="PTHR43163:SF6">
    <property type="entry name" value="DIPEPTIDE TRANSPORT SYSTEM PERMEASE PROTEIN DPPB-RELATED"/>
    <property type="match status" value="1"/>
</dbReference>
<dbReference type="PANTHER" id="PTHR43163">
    <property type="entry name" value="DIPEPTIDE TRANSPORT SYSTEM PERMEASE PROTEIN DPPB-RELATED"/>
    <property type="match status" value="1"/>
</dbReference>
<comment type="caution">
    <text evidence="9">The sequence shown here is derived from an EMBL/GenBank/DDBJ whole genome shotgun (WGS) entry which is preliminary data.</text>
</comment>
<protein>
    <recommendedName>
        <fullName evidence="8">ABC transmembrane type-1 domain-containing protein</fullName>
    </recommendedName>
</protein>
<keyword evidence="6 7" id="KW-0472">Membrane</keyword>
<keyword evidence="2" id="KW-0813">Transport</keyword>
<evidence type="ECO:0000256" key="5">
    <source>
        <dbReference type="ARBA" id="ARBA00022989"/>
    </source>
</evidence>
<keyword evidence="3" id="KW-1003">Cell membrane</keyword>
<feature type="transmembrane region" description="Helical" evidence="7">
    <location>
        <begin position="39"/>
        <end position="60"/>
    </location>
</feature>
<feature type="domain" description="ABC transmembrane type-1" evidence="8">
    <location>
        <begin position="33"/>
        <end position="104"/>
    </location>
</feature>
<sequence length="104" mass="11398">PRADGGVSGVFQGDLGVSWHFRETVSNLVLRAWPVTLQLGLMGMIIAQLIALPIGIFSALRQDTKGDYIARSFAIILISAPGFWIATMLIVYPSIWWVLVSIIV</sequence>
<reference evidence="9" key="1">
    <citation type="journal article" date="2014" name="Front. Microbiol.">
        <title>High frequency of phylogenetically diverse reductive dehalogenase-homologous genes in deep subseafloor sedimentary metagenomes.</title>
        <authorList>
            <person name="Kawai M."/>
            <person name="Futagami T."/>
            <person name="Toyoda A."/>
            <person name="Takaki Y."/>
            <person name="Nishi S."/>
            <person name="Hori S."/>
            <person name="Arai W."/>
            <person name="Tsubouchi T."/>
            <person name="Morono Y."/>
            <person name="Uchiyama I."/>
            <person name="Ito T."/>
            <person name="Fujiyama A."/>
            <person name="Inagaki F."/>
            <person name="Takami H."/>
        </authorList>
    </citation>
    <scope>NUCLEOTIDE SEQUENCE</scope>
    <source>
        <strain evidence="9">Expedition CK06-06</strain>
    </source>
</reference>
<dbReference type="SUPFAM" id="SSF161098">
    <property type="entry name" value="MetI-like"/>
    <property type="match status" value="1"/>
</dbReference>
<evidence type="ECO:0000256" key="2">
    <source>
        <dbReference type="ARBA" id="ARBA00022448"/>
    </source>
</evidence>
<accession>X1USY0</accession>
<feature type="non-terminal residue" evidence="9">
    <location>
        <position position="1"/>
    </location>
</feature>
<dbReference type="PROSITE" id="PS50928">
    <property type="entry name" value="ABC_TM1"/>
    <property type="match status" value="1"/>
</dbReference>
<evidence type="ECO:0000313" key="9">
    <source>
        <dbReference type="EMBL" id="GAJ20613.1"/>
    </source>
</evidence>
<evidence type="ECO:0000256" key="3">
    <source>
        <dbReference type="ARBA" id="ARBA00022475"/>
    </source>
</evidence>
<keyword evidence="5 7" id="KW-1133">Transmembrane helix</keyword>
<proteinExistence type="predicted"/>
<keyword evidence="4 7" id="KW-0812">Transmembrane</keyword>
<organism evidence="9">
    <name type="scientific">marine sediment metagenome</name>
    <dbReference type="NCBI Taxonomy" id="412755"/>
    <lineage>
        <taxon>unclassified sequences</taxon>
        <taxon>metagenomes</taxon>
        <taxon>ecological metagenomes</taxon>
    </lineage>
</organism>
<evidence type="ECO:0000259" key="8">
    <source>
        <dbReference type="PROSITE" id="PS50928"/>
    </source>
</evidence>
<evidence type="ECO:0000256" key="1">
    <source>
        <dbReference type="ARBA" id="ARBA00004651"/>
    </source>
</evidence>
<evidence type="ECO:0000256" key="7">
    <source>
        <dbReference type="SAM" id="Phobius"/>
    </source>
</evidence>